<accession>A0A9W4UBB9</accession>
<name>A0A9W4UBB9_9PLEO</name>
<sequence>MVEHSDRSFFFCDSPRRALRRANPKECPGAKPRTIRMSTDPGKLSKSNRIWICNRVGSFEPGSDFDESSNSGTLRSVISIEHDPLFMEEEPALTFILLSSSDCYSFHTQCHDHCPERSTRTFAVSSQLGP</sequence>
<dbReference type="EMBL" id="CAOQHR010000003">
    <property type="protein sequence ID" value="CAI6332223.1"/>
    <property type="molecule type" value="Genomic_DNA"/>
</dbReference>
<reference evidence="2" key="1">
    <citation type="submission" date="2023-01" db="EMBL/GenBank/DDBJ databases">
        <authorList>
            <person name="Van Ghelder C."/>
            <person name="Rancurel C."/>
        </authorList>
    </citation>
    <scope>NUCLEOTIDE SEQUENCE</scope>
    <source>
        <strain evidence="2">CNCM I-4278</strain>
    </source>
</reference>
<keyword evidence="3" id="KW-1185">Reference proteome</keyword>
<evidence type="ECO:0000313" key="2">
    <source>
        <dbReference type="EMBL" id="CAI6332223.1"/>
    </source>
</evidence>
<evidence type="ECO:0000313" key="3">
    <source>
        <dbReference type="Proteomes" id="UP001152607"/>
    </source>
</evidence>
<feature type="region of interest" description="Disordered" evidence="1">
    <location>
        <begin position="22"/>
        <end position="44"/>
    </location>
</feature>
<protein>
    <submittedName>
        <fullName evidence="2">Uncharacterized protein</fullName>
    </submittedName>
</protein>
<evidence type="ECO:0000256" key="1">
    <source>
        <dbReference type="SAM" id="MobiDB-lite"/>
    </source>
</evidence>
<organism evidence="2 3">
    <name type="scientific">Periconia digitata</name>
    <dbReference type="NCBI Taxonomy" id="1303443"/>
    <lineage>
        <taxon>Eukaryota</taxon>
        <taxon>Fungi</taxon>
        <taxon>Dikarya</taxon>
        <taxon>Ascomycota</taxon>
        <taxon>Pezizomycotina</taxon>
        <taxon>Dothideomycetes</taxon>
        <taxon>Pleosporomycetidae</taxon>
        <taxon>Pleosporales</taxon>
        <taxon>Massarineae</taxon>
        <taxon>Periconiaceae</taxon>
        <taxon>Periconia</taxon>
    </lineage>
</organism>
<dbReference type="AlphaFoldDB" id="A0A9W4UBB9"/>
<gene>
    <name evidence="2" type="ORF">PDIGIT_LOCUS5254</name>
</gene>
<dbReference type="Proteomes" id="UP001152607">
    <property type="component" value="Unassembled WGS sequence"/>
</dbReference>
<proteinExistence type="predicted"/>
<comment type="caution">
    <text evidence="2">The sequence shown here is derived from an EMBL/GenBank/DDBJ whole genome shotgun (WGS) entry which is preliminary data.</text>
</comment>